<evidence type="ECO:0000313" key="3">
    <source>
        <dbReference type="Proteomes" id="UP000011688"/>
    </source>
</evidence>
<dbReference type="GO" id="GO:0030643">
    <property type="term" value="P:intracellular phosphate ion homeostasis"/>
    <property type="evidence" value="ECO:0007669"/>
    <property type="project" value="InterPro"/>
</dbReference>
<dbReference type="OrthoDB" id="40991at2157"/>
<dbReference type="GO" id="GO:0045936">
    <property type="term" value="P:negative regulation of phosphate metabolic process"/>
    <property type="evidence" value="ECO:0007669"/>
    <property type="project" value="InterPro"/>
</dbReference>
<sequence>MSQYRSTTGWEPVERKVQLAGNSTFVISLPKEWALEQDLESGMSMHLYPHEDRVVASAESIPDQDRCATIDATAVGDETIVRRVRAAYAVGCDRITVVGSDGLDPERRRDLDRTVGRLVGVEILEDTGDRLVVQDLLDVDDVSLPQTLLQTRLLALEMHADALEALVEDDEELARRVIDRDDEVDRLFAFVSRGFHRGLEDVHEINRLGTDRTSAFRDYRVARQLERVADHAERIASVAVQQSGPPAEDVGNPLELAGANARRALELALAGEIEHATATVDEVSETVAELDATLRESTDPDAYAYGTALESVRRTAAIAGNVVDVMAESAIDA</sequence>
<dbReference type="PATRIC" id="fig|1227497.3.peg.4225"/>
<dbReference type="AlphaFoldDB" id="L9WWQ5"/>
<comment type="caution">
    <text evidence="2">The sequence shown here is derived from an EMBL/GenBank/DDBJ whole genome shotgun (WGS) entry which is preliminary data.</text>
</comment>
<dbReference type="InterPro" id="IPR028366">
    <property type="entry name" value="PhoU"/>
</dbReference>
<reference evidence="2 3" key="1">
    <citation type="journal article" date="2014" name="PLoS Genet.">
        <title>Phylogenetically driven sequencing of extremely halophilic archaea reveals strategies for static and dynamic osmo-response.</title>
        <authorList>
            <person name="Becker E.A."/>
            <person name="Seitzer P.M."/>
            <person name="Tritt A."/>
            <person name="Larsen D."/>
            <person name="Krusor M."/>
            <person name="Yao A.I."/>
            <person name="Wu D."/>
            <person name="Madern D."/>
            <person name="Eisen J.A."/>
            <person name="Darling A.E."/>
            <person name="Facciotti M.T."/>
        </authorList>
    </citation>
    <scope>NUCLEOTIDE SEQUENCE [LARGE SCALE GENOMIC DNA]</scope>
    <source>
        <strain evidence="2 3">DSM 10524</strain>
    </source>
</reference>
<dbReference type="EMBL" id="AOIB01000039">
    <property type="protein sequence ID" value="ELY53914.1"/>
    <property type="molecule type" value="Genomic_DNA"/>
</dbReference>
<accession>L9WWQ5</accession>
<dbReference type="InterPro" id="IPR038078">
    <property type="entry name" value="PhoU-like_sf"/>
</dbReference>
<dbReference type="eggNOG" id="arCOG00318">
    <property type="taxonomic scope" value="Archaea"/>
</dbReference>
<dbReference type="InterPro" id="IPR026022">
    <property type="entry name" value="PhoU_dom"/>
</dbReference>
<dbReference type="SUPFAM" id="SSF109755">
    <property type="entry name" value="PhoU-like"/>
    <property type="match status" value="1"/>
</dbReference>
<proteinExistence type="predicted"/>
<dbReference type="RefSeq" id="WP_005559678.1">
    <property type="nucleotide sequence ID" value="NZ_AOIB01000039.1"/>
</dbReference>
<evidence type="ECO:0000313" key="2">
    <source>
        <dbReference type="EMBL" id="ELY53914.1"/>
    </source>
</evidence>
<organism evidence="2 3">
    <name type="scientific">Natronococcus amylolyticus DSM 10524</name>
    <dbReference type="NCBI Taxonomy" id="1227497"/>
    <lineage>
        <taxon>Archaea</taxon>
        <taxon>Methanobacteriati</taxon>
        <taxon>Methanobacteriota</taxon>
        <taxon>Stenosarchaea group</taxon>
        <taxon>Halobacteria</taxon>
        <taxon>Halobacteriales</taxon>
        <taxon>Natrialbaceae</taxon>
        <taxon>Natronococcus</taxon>
    </lineage>
</organism>
<dbReference type="Proteomes" id="UP000011688">
    <property type="component" value="Unassembled WGS sequence"/>
</dbReference>
<dbReference type="PANTHER" id="PTHR42930">
    <property type="entry name" value="PHOSPHATE-SPECIFIC TRANSPORT SYSTEM ACCESSORY PROTEIN PHOU"/>
    <property type="match status" value="1"/>
</dbReference>
<dbReference type="STRING" id="1227497.C491_20597"/>
<name>L9WWQ5_9EURY</name>
<dbReference type="Gene3D" id="1.20.58.220">
    <property type="entry name" value="Phosphate transport system protein phou homolog 2, domain 2"/>
    <property type="match status" value="1"/>
</dbReference>
<dbReference type="Pfam" id="PF01895">
    <property type="entry name" value="PhoU"/>
    <property type="match status" value="1"/>
</dbReference>
<dbReference type="PANTHER" id="PTHR42930:SF6">
    <property type="entry name" value="PHOSPHATE REGULATORY PROTEIN-LIKE PROTEIN"/>
    <property type="match status" value="1"/>
</dbReference>
<protein>
    <submittedName>
        <fullName evidence="2">Phosphate uptake regulator PhoU</fullName>
    </submittedName>
</protein>
<keyword evidence="3" id="KW-1185">Reference proteome</keyword>
<evidence type="ECO:0000259" key="1">
    <source>
        <dbReference type="Pfam" id="PF01895"/>
    </source>
</evidence>
<gene>
    <name evidence="2" type="ORF">C491_20597</name>
</gene>
<feature type="domain" description="PhoU" evidence="1">
    <location>
        <begin position="154"/>
        <end position="237"/>
    </location>
</feature>